<dbReference type="Pfam" id="PF17932">
    <property type="entry name" value="TetR_C_24"/>
    <property type="match status" value="1"/>
</dbReference>
<dbReference type="SUPFAM" id="SSF48498">
    <property type="entry name" value="Tetracyclin repressor-like, C-terminal domain"/>
    <property type="match status" value="1"/>
</dbReference>
<dbReference type="InterPro" id="IPR001647">
    <property type="entry name" value="HTH_TetR"/>
</dbReference>
<dbReference type="RefSeq" id="WP_043145878.1">
    <property type="nucleotide sequence ID" value="NZ_AP022337.1"/>
</dbReference>
<keyword evidence="1" id="KW-0238">DNA-binding</keyword>
<comment type="caution">
    <text evidence="2">The sequence shown here is derived from an EMBL/GenBank/DDBJ whole genome shotgun (WGS) entry which is preliminary data.</text>
</comment>
<dbReference type="PRINTS" id="PR00455">
    <property type="entry name" value="HTHTETR"/>
</dbReference>
<evidence type="ECO:0000313" key="2">
    <source>
        <dbReference type="EMBL" id="KHQ50626.1"/>
    </source>
</evidence>
<gene>
    <name evidence="2" type="ORF">OA50_04846</name>
</gene>
<dbReference type="PATRIC" id="fig|1515334.3.peg.4875"/>
<proteinExistence type="predicted"/>
<accession>A0A225Q7T8</accession>
<dbReference type="Gene3D" id="1.10.10.60">
    <property type="entry name" value="Homeodomain-like"/>
    <property type="match status" value="1"/>
</dbReference>
<dbReference type="PANTHER" id="PTHR30055:SF226">
    <property type="entry name" value="HTH-TYPE TRANSCRIPTIONAL REGULATOR PKSA"/>
    <property type="match status" value="1"/>
</dbReference>
<dbReference type="STRING" id="561184.SAMN05216376_112118"/>
<keyword evidence="3" id="KW-1185">Reference proteome</keyword>
<protein>
    <submittedName>
        <fullName evidence="2">Transcriptional regulator, TetR family</fullName>
    </submittedName>
</protein>
<reference evidence="2 3" key="1">
    <citation type="submission" date="2014-10" db="EMBL/GenBank/DDBJ databases">
        <title>Genome sequence of Ponticoccus sp. strain UMTAT08 isolated from clonal culture of toxic dinoflagellate Alexandrium tamiyavanichii.</title>
        <authorList>
            <person name="Gan H.Y."/>
            <person name="Muhd D.-D."/>
            <person name="Mohd Noor M.E."/>
            <person name="Yeong Y.S."/>
            <person name="Usup G."/>
        </authorList>
    </citation>
    <scope>NUCLEOTIDE SEQUENCE [LARGE SCALE GENOMIC DNA]</scope>
    <source>
        <strain evidence="2 3">UMTAT08</strain>
    </source>
</reference>
<evidence type="ECO:0000313" key="3">
    <source>
        <dbReference type="Proteomes" id="UP000030960"/>
    </source>
</evidence>
<dbReference type="PANTHER" id="PTHR30055">
    <property type="entry name" value="HTH-TYPE TRANSCRIPTIONAL REGULATOR RUTR"/>
    <property type="match status" value="1"/>
</dbReference>
<accession>A0A225PR69</accession>
<dbReference type="InterPro" id="IPR009057">
    <property type="entry name" value="Homeodomain-like_sf"/>
</dbReference>
<dbReference type="Pfam" id="PF00440">
    <property type="entry name" value="TetR_N"/>
    <property type="match status" value="1"/>
</dbReference>
<dbReference type="GO" id="GO:0003700">
    <property type="term" value="F:DNA-binding transcription factor activity"/>
    <property type="evidence" value="ECO:0007669"/>
    <property type="project" value="TreeGrafter"/>
</dbReference>
<dbReference type="Gene3D" id="1.10.357.10">
    <property type="entry name" value="Tetracycline Repressor, domain 2"/>
    <property type="match status" value="1"/>
</dbReference>
<dbReference type="AlphaFoldDB" id="A0A0B3S1V4"/>
<accession>A0A0B3S1V4</accession>
<dbReference type="PROSITE" id="PS50977">
    <property type="entry name" value="HTH_TETR_2"/>
    <property type="match status" value="1"/>
</dbReference>
<dbReference type="GeneID" id="66502765"/>
<dbReference type="EMBL" id="JSUQ01000024">
    <property type="protein sequence ID" value="KHQ50626.1"/>
    <property type="molecule type" value="Genomic_DNA"/>
</dbReference>
<dbReference type="SUPFAM" id="SSF46689">
    <property type="entry name" value="Homeodomain-like"/>
    <property type="match status" value="1"/>
</dbReference>
<sequence length="198" mass="21762">MARPIAKDHDEKRAQILNCAAQVFAAEGFDRASMNRIAAGCGISKANIYHYYAGKDALLFDLLDSYLSALHARVCVDPAPGATPQDRLLDTVRAVLRAYQGADDHHKVQISALEALPEDKQKVLRAYQRDMVNHLSAILAEIAPDPLAADARKLRSVTMSVFGMLNWYYMWNGGAGSDAREEYAQLVTNLTLKGIEGV</sequence>
<dbReference type="GO" id="GO:0000976">
    <property type="term" value="F:transcription cis-regulatory region binding"/>
    <property type="evidence" value="ECO:0007669"/>
    <property type="project" value="TreeGrafter"/>
</dbReference>
<organism evidence="2 3">
    <name type="scientific">Mameliella alba</name>
    <dbReference type="NCBI Taxonomy" id="561184"/>
    <lineage>
        <taxon>Bacteria</taxon>
        <taxon>Pseudomonadati</taxon>
        <taxon>Pseudomonadota</taxon>
        <taxon>Alphaproteobacteria</taxon>
        <taxon>Rhodobacterales</taxon>
        <taxon>Roseobacteraceae</taxon>
        <taxon>Mameliella</taxon>
    </lineage>
</organism>
<dbReference type="InterPro" id="IPR050109">
    <property type="entry name" value="HTH-type_TetR-like_transc_reg"/>
</dbReference>
<evidence type="ECO:0000256" key="1">
    <source>
        <dbReference type="ARBA" id="ARBA00023125"/>
    </source>
</evidence>
<name>A0A0B3S1V4_9RHOB</name>
<dbReference type="InterPro" id="IPR036271">
    <property type="entry name" value="Tet_transcr_reg_TetR-rel_C_sf"/>
</dbReference>
<dbReference type="OrthoDB" id="9779746at2"/>
<dbReference type="InterPro" id="IPR041490">
    <property type="entry name" value="KstR2_TetR_C"/>
</dbReference>
<dbReference type="Proteomes" id="UP000030960">
    <property type="component" value="Unassembled WGS sequence"/>
</dbReference>